<dbReference type="FunFam" id="3.40.50.1000:FF:000022">
    <property type="entry name" value="Phosphoglycolate phosphatase"/>
    <property type="match status" value="1"/>
</dbReference>
<dbReference type="InterPro" id="IPR050155">
    <property type="entry name" value="HAD-like_hydrolase_sf"/>
</dbReference>
<dbReference type="Gene3D" id="1.10.150.240">
    <property type="entry name" value="Putative phosphatase, domain 2"/>
    <property type="match status" value="1"/>
</dbReference>
<dbReference type="InterPro" id="IPR006439">
    <property type="entry name" value="HAD-SF_hydro_IA"/>
</dbReference>
<evidence type="ECO:0008006" key="2">
    <source>
        <dbReference type="Google" id="ProtNLM"/>
    </source>
</evidence>
<dbReference type="SFLD" id="SFLDG01135">
    <property type="entry name" value="C1.5.6:_HAD__Beta-PGM__Phospha"/>
    <property type="match status" value="1"/>
</dbReference>
<dbReference type="SUPFAM" id="SSF56784">
    <property type="entry name" value="HAD-like"/>
    <property type="match status" value="1"/>
</dbReference>
<name>A0A0F9MI81_9ZZZZ</name>
<proteinExistence type="predicted"/>
<dbReference type="PANTHER" id="PTHR43434:SF1">
    <property type="entry name" value="PHOSPHOGLYCOLATE PHOSPHATASE"/>
    <property type="match status" value="1"/>
</dbReference>
<dbReference type="PANTHER" id="PTHR43434">
    <property type="entry name" value="PHOSPHOGLYCOLATE PHOSPHATASE"/>
    <property type="match status" value="1"/>
</dbReference>
<dbReference type="InterPro" id="IPR036412">
    <property type="entry name" value="HAD-like_sf"/>
</dbReference>
<dbReference type="GO" id="GO:0006281">
    <property type="term" value="P:DNA repair"/>
    <property type="evidence" value="ECO:0007669"/>
    <property type="project" value="TreeGrafter"/>
</dbReference>
<dbReference type="InterPro" id="IPR023214">
    <property type="entry name" value="HAD_sf"/>
</dbReference>
<dbReference type="NCBIfam" id="TIGR01549">
    <property type="entry name" value="HAD-SF-IA-v1"/>
    <property type="match status" value="1"/>
</dbReference>
<dbReference type="AlphaFoldDB" id="A0A0F9MI81"/>
<dbReference type="PRINTS" id="PR00413">
    <property type="entry name" value="HADHALOGNASE"/>
</dbReference>
<evidence type="ECO:0000313" key="1">
    <source>
        <dbReference type="EMBL" id="KKM68857.1"/>
    </source>
</evidence>
<dbReference type="GO" id="GO:0008967">
    <property type="term" value="F:phosphoglycolate phosphatase activity"/>
    <property type="evidence" value="ECO:0007669"/>
    <property type="project" value="TreeGrafter"/>
</dbReference>
<dbReference type="InterPro" id="IPR041492">
    <property type="entry name" value="HAD_2"/>
</dbReference>
<protein>
    <recommendedName>
        <fullName evidence="2">HAD family hydrolase</fullName>
    </recommendedName>
</protein>
<gene>
    <name evidence="1" type="ORF">LCGC14_1456710</name>
</gene>
<dbReference type="NCBIfam" id="TIGR01509">
    <property type="entry name" value="HAD-SF-IA-v3"/>
    <property type="match status" value="1"/>
</dbReference>
<comment type="caution">
    <text evidence="1">The sequence shown here is derived from an EMBL/GenBank/DDBJ whole genome shotgun (WGS) entry which is preliminary data.</text>
</comment>
<dbReference type="Pfam" id="PF13419">
    <property type="entry name" value="HAD_2"/>
    <property type="match status" value="1"/>
</dbReference>
<sequence>MEKIEINNYKGIIWDLDGTIYDIIEAIKKAVDDGIEKYNLNVIRDVVMEEVAHLIEEIQNYPVPKILLNSYELLKLEFLKGISFYKKLRIAVFIFNQFNKYKEAESSIFKGIDELILKLYEKKLNLAILTNNKSSYANEVLNKFNLSKFFSTIIGFNDVSKVKPNPEGILKILEKWNIKPSEAVFIGDMTTDIEAGKAAHVKMICVANGLAQKQTLLEYRPDILVENTEQLINLFNL</sequence>
<reference evidence="1" key="1">
    <citation type="journal article" date="2015" name="Nature">
        <title>Complex archaea that bridge the gap between prokaryotes and eukaryotes.</title>
        <authorList>
            <person name="Spang A."/>
            <person name="Saw J.H."/>
            <person name="Jorgensen S.L."/>
            <person name="Zaremba-Niedzwiedzka K."/>
            <person name="Martijn J."/>
            <person name="Lind A.E."/>
            <person name="van Eijk R."/>
            <person name="Schleper C."/>
            <person name="Guy L."/>
            <person name="Ettema T.J."/>
        </authorList>
    </citation>
    <scope>NUCLEOTIDE SEQUENCE</scope>
</reference>
<dbReference type="Gene3D" id="3.40.50.1000">
    <property type="entry name" value="HAD superfamily/HAD-like"/>
    <property type="match status" value="1"/>
</dbReference>
<dbReference type="SFLD" id="SFLDS00003">
    <property type="entry name" value="Haloacid_Dehalogenase"/>
    <property type="match status" value="1"/>
</dbReference>
<dbReference type="InterPro" id="IPR023198">
    <property type="entry name" value="PGP-like_dom2"/>
</dbReference>
<dbReference type="EMBL" id="LAZR01010094">
    <property type="protein sequence ID" value="KKM68857.1"/>
    <property type="molecule type" value="Genomic_DNA"/>
</dbReference>
<dbReference type="SFLD" id="SFLDG01129">
    <property type="entry name" value="C1.5:_HAD__Beta-PGM__Phosphata"/>
    <property type="match status" value="1"/>
</dbReference>
<organism evidence="1">
    <name type="scientific">marine sediment metagenome</name>
    <dbReference type="NCBI Taxonomy" id="412755"/>
    <lineage>
        <taxon>unclassified sequences</taxon>
        <taxon>metagenomes</taxon>
        <taxon>ecological metagenomes</taxon>
    </lineage>
</organism>
<accession>A0A0F9MI81</accession>